<dbReference type="Proteomes" id="UP000663586">
    <property type="component" value="Chromosome"/>
</dbReference>
<dbReference type="EMBL" id="CP064786">
    <property type="protein sequence ID" value="QSG02771.1"/>
    <property type="molecule type" value="Genomic_DNA"/>
</dbReference>
<evidence type="ECO:0000313" key="1">
    <source>
        <dbReference type="EMBL" id="QSG02771.1"/>
    </source>
</evidence>
<keyword evidence="1" id="KW-0255">Endonuclease</keyword>
<dbReference type="KEGG" id="hara:AArcS_1560"/>
<dbReference type="Pfam" id="PF14281">
    <property type="entry name" value="PDDEXK_4"/>
    <property type="match status" value="1"/>
</dbReference>
<keyword evidence="2" id="KW-1185">Reference proteome</keyword>
<dbReference type="InterPro" id="IPR029470">
    <property type="entry name" value="PDDEXK_4"/>
</dbReference>
<evidence type="ECO:0000313" key="2">
    <source>
        <dbReference type="Proteomes" id="UP000663586"/>
    </source>
</evidence>
<keyword evidence="1" id="KW-0378">Hydrolase</keyword>
<dbReference type="GO" id="GO:0004519">
    <property type="term" value="F:endonuclease activity"/>
    <property type="evidence" value="ECO:0007669"/>
    <property type="project" value="UniProtKB-KW"/>
</dbReference>
<protein>
    <submittedName>
        <fullName evidence="1">PD-(DE)xK superfamily endonuclease</fullName>
    </submittedName>
</protein>
<proteinExistence type="predicted"/>
<gene>
    <name evidence="1" type="ORF">AArcS_1560</name>
</gene>
<dbReference type="AlphaFoldDB" id="A0A897MR20"/>
<reference evidence="1" key="1">
    <citation type="submission" date="2020-11" db="EMBL/GenBank/DDBJ databases">
        <title>Carbohydrate-dependent, anaerobic sulfur respiration: A novel catabolism in halophilic archaea.</title>
        <authorList>
            <person name="Sorokin D.Y."/>
            <person name="Messina E."/>
            <person name="Smedile F."/>
            <person name="La Cono V."/>
            <person name="Hallsworth J.E."/>
            <person name="Yakimov M.M."/>
        </authorList>
    </citation>
    <scope>NUCLEOTIDE SEQUENCE</scope>
    <source>
        <strain evidence="1">AArc-S</strain>
    </source>
</reference>
<organism evidence="1 2">
    <name type="scientific">Natranaeroarchaeum sulfidigenes</name>
    <dbReference type="NCBI Taxonomy" id="2784880"/>
    <lineage>
        <taxon>Archaea</taxon>
        <taxon>Methanobacteriati</taxon>
        <taxon>Methanobacteriota</taxon>
        <taxon>Stenosarchaea group</taxon>
        <taxon>Halobacteria</taxon>
        <taxon>Halobacteriales</taxon>
        <taxon>Natronoarchaeaceae</taxon>
        <taxon>Natranaeroarchaeum</taxon>
    </lineage>
</organism>
<name>A0A897MR20_9EURY</name>
<keyword evidence="1" id="KW-0540">Nuclease</keyword>
<sequence length="429" mass="50308">MRGITSSDMAVDELRRVLAEFDALYSNIEQVSAPPKTTLEILEKHYDEDHWNRLLRYFLDSKEPHGFDEAVLLQFLELVEERCDGFHFDRYAVDEVDVQREVVTPNDNRADIIITYEQEWFIWIEMKVRSREGTNQTNRYVEDDYIGETLKSTFDEANRFYVYLAPDRSTADADAFVNLDWTTLIAAFQPLTQTGVREQPLQSYAQFTDFLNTVRSETSMTQHEANQQEKVELAIEYHDSISDVREAFESVVESHQENWPQRFEPYAPAGWDDNWHYHTGGKKLSFYKQTWPIADVEPGEDVSSSHSLRPYFQHVISLDQIASNQLKFKTQLTGANEDLRTKFQDYLYSDGVRTRLEEMAADIEQRKGTTIRLPERDDRKYTRFTITTYPFDWEGGEGYYRTLAQALTDHQEVGEIFNEALQEIAYERT</sequence>
<accession>A0A897MR20</accession>